<dbReference type="Proteomes" id="UP000749559">
    <property type="component" value="Unassembled WGS sequence"/>
</dbReference>
<evidence type="ECO:0000313" key="2">
    <source>
        <dbReference type="Proteomes" id="UP000749559"/>
    </source>
</evidence>
<sequence length="104" mass="11481">MRDPDSHNLISQDTFSELMAQLNDATENGNFTRLNDNIQLDFGDDEVKTTFQIEKFIISGTGRSTVYTTMVRQKKLAEVDGLAFTIVIGPTPIAWQKGVGDAGL</sequence>
<comment type="caution">
    <text evidence="1">The sequence shown here is derived from an EMBL/GenBank/DDBJ whole genome shotgun (WGS) entry which is preliminary data.</text>
</comment>
<evidence type="ECO:0000313" key="1">
    <source>
        <dbReference type="EMBL" id="CAH1798021.1"/>
    </source>
</evidence>
<protein>
    <submittedName>
        <fullName evidence="1">Uncharacterized protein</fullName>
    </submittedName>
</protein>
<proteinExistence type="predicted"/>
<dbReference type="AlphaFoldDB" id="A0A8S4Q2G8"/>
<accession>A0A8S4Q2G8</accession>
<keyword evidence="2" id="KW-1185">Reference proteome</keyword>
<organism evidence="1 2">
    <name type="scientific">Owenia fusiformis</name>
    <name type="common">Polychaete worm</name>
    <dbReference type="NCBI Taxonomy" id="6347"/>
    <lineage>
        <taxon>Eukaryota</taxon>
        <taxon>Metazoa</taxon>
        <taxon>Spiralia</taxon>
        <taxon>Lophotrochozoa</taxon>
        <taxon>Annelida</taxon>
        <taxon>Polychaeta</taxon>
        <taxon>Sedentaria</taxon>
        <taxon>Canalipalpata</taxon>
        <taxon>Sabellida</taxon>
        <taxon>Oweniida</taxon>
        <taxon>Oweniidae</taxon>
        <taxon>Owenia</taxon>
    </lineage>
</organism>
<reference evidence="1" key="1">
    <citation type="submission" date="2022-03" db="EMBL/GenBank/DDBJ databases">
        <authorList>
            <person name="Martin C."/>
        </authorList>
    </citation>
    <scope>NUCLEOTIDE SEQUENCE</scope>
</reference>
<gene>
    <name evidence="1" type="ORF">OFUS_LOCUS22218</name>
</gene>
<dbReference type="EMBL" id="CAIIXF020000010">
    <property type="protein sequence ID" value="CAH1798021.1"/>
    <property type="molecule type" value="Genomic_DNA"/>
</dbReference>
<name>A0A8S4Q2G8_OWEFU</name>